<evidence type="ECO:0000313" key="4">
    <source>
        <dbReference type="EMBL" id="EAH4241131.1"/>
    </source>
</evidence>
<dbReference type="Proteomes" id="UP000365297">
    <property type="component" value="Unassembled WGS sequence"/>
</dbReference>
<dbReference type="EMBL" id="QXLS01000001">
    <property type="protein sequence ID" value="RKA11173.1"/>
    <property type="molecule type" value="Genomic_DNA"/>
</dbReference>
<organism evidence="2 8">
    <name type="scientific">Listeria monocytogenes</name>
    <dbReference type="NCBI Taxonomy" id="1639"/>
    <lineage>
        <taxon>Bacteria</taxon>
        <taxon>Bacillati</taxon>
        <taxon>Bacillota</taxon>
        <taxon>Bacilli</taxon>
        <taxon>Bacillales</taxon>
        <taxon>Listeriaceae</taxon>
        <taxon>Listeria</taxon>
    </lineage>
</organism>
<dbReference type="Proteomes" id="UP000527632">
    <property type="component" value="Unassembled WGS sequence"/>
</dbReference>
<dbReference type="EMBL" id="AAAIXK010000006">
    <property type="protein sequence ID" value="EAC5551081.1"/>
    <property type="molecule type" value="Genomic_DNA"/>
</dbReference>
<feature type="transmembrane region" description="Helical" evidence="1">
    <location>
        <begin position="397"/>
        <end position="416"/>
    </location>
</feature>
<feature type="transmembrane region" description="Helical" evidence="1">
    <location>
        <begin position="115"/>
        <end position="134"/>
    </location>
</feature>
<comment type="caution">
    <text evidence="2">The sequence shown here is derived from an EMBL/GenBank/DDBJ whole genome shotgun (WGS) entry which is preliminary data.</text>
</comment>
<dbReference type="EMBL" id="AALGDA010000011">
    <property type="protein sequence ID" value="ECY9782410.1"/>
    <property type="molecule type" value="Genomic_DNA"/>
</dbReference>
<feature type="transmembrane region" description="Helical" evidence="1">
    <location>
        <begin position="173"/>
        <end position="190"/>
    </location>
</feature>
<feature type="transmembrane region" description="Helical" evidence="1">
    <location>
        <begin position="461"/>
        <end position="482"/>
    </location>
</feature>
<evidence type="ECO:0008006" key="12">
    <source>
        <dbReference type="Google" id="ProtNLM"/>
    </source>
</evidence>
<dbReference type="KEGG" id="lmok:CQ02_02865"/>
<evidence type="ECO:0000313" key="5">
    <source>
        <dbReference type="EMBL" id="ECY9782410.1"/>
    </source>
</evidence>
<evidence type="ECO:0000313" key="8">
    <source>
        <dbReference type="Proteomes" id="UP000365297"/>
    </source>
</evidence>
<dbReference type="EMBL" id="AABGUK010000001">
    <property type="protein sequence ID" value="EAH4241131.1"/>
    <property type="molecule type" value="Genomic_DNA"/>
</dbReference>
<evidence type="ECO:0000313" key="2">
    <source>
        <dbReference type="EMBL" id="EAC5551081.1"/>
    </source>
</evidence>
<dbReference type="AlphaFoldDB" id="A0A0B8R4D4"/>
<evidence type="ECO:0000313" key="7">
    <source>
        <dbReference type="Proteomes" id="UP000272537"/>
    </source>
</evidence>
<feature type="transmembrane region" description="Helical" evidence="1">
    <location>
        <begin position="20"/>
        <end position="40"/>
    </location>
</feature>
<keyword evidence="1" id="KW-0472">Membrane</keyword>
<proteinExistence type="predicted"/>
<feature type="transmembrane region" description="Helical" evidence="1">
    <location>
        <begin position="219"/>
        <end position="235"/>
    </location>
</feature>
<evidence type="ECO:0000313" key="9">
    <source>
        <dbReference type="Proteomes" id="UP000489121"/>
    </source>
</evidence>
<feature type="transmembrane region" description="Helical" evidence="1">
    <location>
        <begin position="146"/>
        <end position="167"/>
    </location>
</feature>
<evidence type="ECO:0000313" key="6">
    <source>
        <dbReference type="EMBL" id="RKA11173.1"/>
    </source>
</evidence>
<evidence type="ECO:0000313" key="11">
    <source>
        <dbReference type="Proteomes" id="UP000528151"/>
    </source>
</evidence>
<evidence type="ECO:0000313" key="3">
    <source>
        <dbReference type="EMBL" id="EAG4462319.1"/>
    </source>
</evidence>
<reference evidence="8 11" key="2">
    <citation type="submission" date="2018-06" db="EMBL/GenBank/DDBJ databases">
        <authorList>
            <consortium name="GenomeTrakr: Next Generation Sequencing Network for Food Pathogen Tracability"/>
        </authorList>
    </citation>
    <scope>NUCLEOTIDE SEQUENCE [LARGE SCALE GENOMIC DNA]</scope>
    <source>
        <strain evidence="3 11">CFSAN063727</strain>
        <strain evidence="2 8">FDA00007096</strain>
        <strain evidence="4 10">LS1344</strain>
    </source>
</reference>
<feature type="transmembrane region" description="Helical" evidence="1">
    <location>
        <begin position="428"/>
        <end position="449"/>
    </location>
</feature>
<dbReference type="Proteomes" id="UP000272537">
    <property type="component" value="Unassembled WGS sequence"/>
</dbReference>
<dbReference type="EMBL" id="AABBZO010000008">
    <property type="protein sequence ID" value="EAG4462319.1"/>
    <property type="molecule type" value="Genomic_DNA"/>
</dbReference>
<dbReference type="Proteomes" id="UP000489121">
    <property type="component" value="Unassembled WGS sequence"/>
</dbReference>
<gene>
    <name evidence="2" type="ORF">ARY78_11635</name>
    <name evidence="3" type="ORF">CA369_08475</name>
    <name evidence="6" type="ORF">DYZ80_00706</name>
    <name evidence="4" type="ORF">E5F58_03840</name>
    <name evidence="5" type="ORF">F6515_05325</name>
</gene>
<dbReference type="Proteomes" id="UP000528151">
    <property type="component" value="Unassembled WGS sequence"/>
</dbReference>
<evidence type="ECO:0000313" key="10">
    <source>
        <dbReference type="Proteomes" id="UP000527632"/>
    </source>
</evidence>
<keyword evidence="1" id="KW-1133">Transmembrane helix</keyword>
<reference evidence="5 9" key="3">
    <citation type="submission" date="2019-09" db="EMBL/GenBank/DDBJ databases">
        <authorList>
            <consortium name="PulseNet: The National Subtyping Network for Foodborne Disease Surveillance"/>
            <person name="Tarr C.L."/>
            <person name="Trees E."/>
            <person name="Katz L.S."/>
            <person name="Carleton-Romer H.A."/>
            <person name="Stroika S."/>
            <person name="Kucerova Z."/>
            <person name="Roache K.F."/>
            <person name="Sabol A.L."/>
            <person name="Besser J."/>
            <person name="Gerner-Smidt P."/>
        </authorList>
    </citation>
    <scope>NUCLEOTIDE SEQUENCE [LARGE SCALE GENOMIC DNA]</scope>
    <source>
        <strain evidence="5 9">PNUSAL005692</strain>
    </source>
</reference>
<protein>
    <recommendedName>
        <fullName evidence="12">Transmembrane protein</fullName>
    </recommendedName>
</protein>
<sequence length="491" mass="55906">MIGKVKSISMWLWHHLTPQIFAVICVFIITLIALFVPPYIGMADNGDFFRIFSSNGLFVNNTNYDALQFGHFVKEFGIYQYFNENQVAIYSSQSIFIQMALLLNKLFWSTTVFDVRFLGGLQLALLLPAIYLLVAGLTAKMKGWPGYVVAALTVFIFADTAYTAYFNSFFSEGLILIMMLYISAGFLLLYQHKYNDYAMLGLIFVASLILITAKQQNAPIAVVIAVCGILVFFIRKNRAFRISAAATFFVIFLSGVVMYAFIPGEFVTINQYQTMTRGVLLDSENPEKSLEEMGMNSEFALLKGTNFYQKYKMIDLDSKLMEKEFYPNYNFVTVLSYYLENPKQFGKMLDLSAQNSFSIRPFEMGNFEKATGYKFKEKTHFFSIYSDVKEKFAPAKFTFLILWALVFLICYGVSAFKHFREKNIRGMLLFDLVVLLIGSGFAVILVTIVGDGEADLTKHNFLFNVCFDLTMLIGAASLLEVYMKKRGERNA</sequence>
<name>A0A0B8R4D4_LISMN</name>
<feature type="transmembrane region" description="Helical" evidence="1">
    <location>
        <begin position="242"/>
        <end position="262"/>
    </location>
</feature>
<reference evidence="6 7" key="1">
    <citation type="journal article" date="2018" name="BMC Genomics">
        <title>Genes significantly associated with lineage II food isolates of Listeria monocytogenes.</title>
        <authorList>
            <person name="Pirone-Davies C."/>
            <person name="Chen Y."/>
            <person name="Pightling A."/>
            <person name="Ryan G."/>
            <person name="Wang Y."/>
            <person name="Yao K."/>
            <person name="Hoffmann M."/>
            <person name="Allard M.W."/>
        </authorList>
    </citation>
    <scope>NUCLEOTIDE SEQUENCE [LARGE SCALE GENOMIC DNA]</scope>
    <source>
        <strain evidence="6 7">PNUSAL000550</strain>
    </source>
</reference>
<dbReference type="RefSeq" id="WP_010958755.1">
    <property type="nucleotide sequence ID" value="NC_021825.2"/>
</dbReference>
<accession>A0A0B8R4D4</accession>
<evidence type="ECO:0000256" key="1">
    <source>
        <dbReference type="SAM" id="Phobius"/>
    </source>
</evidence>
<feature type="transmembrane region" description="Helical" evidence="1">
    <location>
        <begin position="197"/>
        <end position="213"/>
    </location>
</feature>
<keyword evidence="1" id="KW-0812">Transmembrane</keyword>